<gene>
    <name evidence="1" type="ORF">BECKTC1821E_GA0114239_100622</name>
</gene>
<protein>
    <recommendedName>
        <fullName evidence="2">Methyltransferase domain-containing protein</fullName>
    </recommendedName>
</protein>
<sequence length="155" mass="18375">MYIHELLREKAKLPPREELRKRMRELSLSEEFWREIEEVYKVFAYYWNAHDKGKILEEIAFRVIDSMTDTENTLPEILDIGAGKGDKILGIMEMVLTEARRLVALDIVEPSAEVREEARKLLPRYRYGAGAVRRKYPLFPEKTEKKWRADHPVSR</sequence>
<reference evidence="1" key="1">
    <citation type="submission" date="2019-02" db="EMBL/GenBank/DDBJ databases">
        <authorList>
            <person name="Gruber-Vodicka R. H."/>
            <person name="Seah K. B. B."/>
        </authorList>
    </citation>
    <scope>NUCLEOTIDE SEQUENCE</scope>
    <source>
        <strain evidence="1">BECK_BZ125</strain>
    </source>
</reference>
<name>A0A450YEM9_9GAMM</name>
<accession>A0A450YEM9</accession>
<dbReference type="AlphaFoldDB" id="A0A450YEM9"/>
<dbReference type="EMBL" id="CAADFT010000006">
    <property type="protein sequence ID" value="VFK40001.1"/>
    <property type="molecule type" value="Genomic_DNA"/>
</dbReference>
<dbReference type="Gene3D" id="3.40.50.150">
    <property type="entry name" value="Vaccinia Virus protein VP39"/>
    <property type="match status" value="1"/>
</dbReference>
<evidence type="ECO:0000313" key="1">
    <source>
        <dbReference type="EMBL" id="VFK40001.1"/>
    </source>
</evidence>
<dbReference type="SUPFAM" id="SSF53335">
    <property type="entry name" value="S-adenosyl-L-methionine-dependent methyltransferases"/>
    <property type="match status" value="1"/>
</dbReference>
<proteinExistence type="predicted"/>
<organism evidence="1">
    <name type="scientific">Candidatus Kentrum sp. TC</name>
    <dbReference type="NCBI Taxonomy" id="2126339"/>
    <lineage>
        <taxon>Bacteria</taxon>
        <taxon>Pseudomonadati</taxon>
        <taxon>Pseudomonadota</taxon>
        <taxon>Gammaproteobacteria</taxon>
        <taxon>Candidatus Kentrum</taxon>
    </lineage>
</organism>
<dbReference type="InterPro" id="IPR029063">
    <property type="entry name" value="SAM-dependent_MTases_sf"/>
</dbReference>
<evidence type="ECO:0008006" key="2">
    <source>
        <dbReference type="Google" id="ProtNLM"/>
    </source>
</evidence>